<dbReference type="CDD" id="cd03801">
    <property type="entry name" value="GT4_PimA-like"/>
    <property type="match status" value="1"/>
</dbReference>
<keyword evidence="4" id="KW-1185">Reference proteome</keyword>
<reference evidence="3 4" key="1">
    <citation type="submission" date="2020-08" db="EMBL/GenBank/DDBJ databases">
        <title>Sequencing the genomes of 1000 actinobacteria strains.</title>
        <authorList>
            <person name="Klenk H.-P."/>
        </authorList>
    </citation>
    <scope>NUCLEOTIDE SEQUENCE [LARGE SCALE GENOMIC DNA]</scope>
    <source>
        <strain evidence="3 4">DSM 45084</strain>
    </source>
</reference>
<dbReference type="Gene3D" id="3.40.50.2000">
    <property type="entry name" value="Glycogen Phosphorylase B"/>
    <property type="match status" value="1"/>
</dbReference>
<comment type="caution">
    <text evidence="3">The sequence shown here is derived from an EMBL/GenBank/DDBJ whole genome shotgun (WGS) entry which is preliminary data.</text>
</comment>
<dbReference type="AlphaFoldDB" id="A0A7W7T320"/>
<dbReference type="Proteomes" id="UP000542674">
    <property type="component" value="Unassembled WGS sequence"/>
</dbReference>
<name>A0A7W7T320_9PSEU</name>
<dbReference type="Pfam" id="PF13692">
    <property type="entry name" value="Glyco_trans_1_4"/>
    <property type="match status" value="1"/>
</dbReference>
<sequence>MSTTDAFDLVLLAVDDAESAHAARLARELTGEVRRVSVLTAPAVMVEPAPGPVVVHAFSAAGAGRPVPAGPGAVTVVHDHRGDDGPPCPTADHVVVGSHAEATAVVAAGFARGSVSIVARPVDERYWAADGPAADRGDAIRLVATTGLRPGDGTDTAVAALARVPDVELVVTGPVDSPAPAHRAELGRLLDGAAALGVAGRVRFVSGPTPEVIRSADVVLHLPWSAAPVDPVLHAMACGVPVIAGATGGLPETVVDDLTGVLVPPRDPRATARAIRRLCQDKTRLAAFSVAAVDRVAQRHSWTRVAGELLRVYREAAGLAA</sequence>
<evidence type="ECO:0000256" key="2">
    <source>
        <dbReference type="ARBA" id="ARBA00022679"/>
    </source>
</evidence>
<gene>
    <name evidence="3" type="ORF">F4559_003007</name>
</gene>
<dbReference type="EMBL" id="JACHJS010000001">
    <property type="protein sequence ID" value="MBB4965648.1"/>
    <property type="molecule type" value="Genomic_DNA"/>
</dbReference>
<dbReference type="RefSeq" id="WP_184669262.1">
    <property type="nucleotide sequence ID" value="NZ_BAABAI010000029.1"/>
</dbReference>
<proteinExistence type="predicted"/>
<protein>
    <submittedName>
        <fullName evidence="3">Glycosyltransferase involved in cell wall biosynthesis</fullName>
    </submittedName>
</protein>
<keyword evidence="1" id="KW-0328">Glycosyltransferase</keyword>
<dbReference type="PANTHER" id="PTHR12526">
    <property type="entry name" value="GLYCOSYLTRANSFERASE"/>
    <property type="match status" value="1"/>
</dbReference>
<evidence type="ECO:0000313" key="4">
    <source>
        <dbReference type="Proteomes" id="UP000542674"/>
    </source>
</evidence>
<accession>A0A7W7T320</accession>
<dbReference type="SUPFAM" id="SSF53756">
    <property type="entry name" value="UDP-Glycosyltransferase/glycogen phosphorylase"/>
    <property type="match status" value="1"/>
</dbReference>
<evidence type="ECO:0000313" key="3">
    <source>
        <dbReference type="EMBL" id="MBB4965648.1"/>
    </source>
</evidence>
<organism evidence="3 4">
    <name type="scientific">Saccharothrix violaceirubra</name>
    <dbReference type="NCBI Taxonomy" id="413306"/>
    <lineage>
        <taxon>Bacteria</taxon>
        <taxon>Bacillati</taxon>
        <taxon>Actinomycetota</taxon>
        <taxon>Actinomycetes</taxon>
        <taxon>Pseudonocardiales</taxon>
        <taxon>Pseudonocardiaceae</taxon>
        <taxon>Saccharothrix</taxon>
    </lineage>
</organism>
<evidence type="ECO:0000256" key="1">
    <source>
        <dbReference type="ARBA" id="ARBA00022676"/>
    </source>
</evidence>
<dbReference type="PANTHER" id="PTHR12526:SF510">
    <property type="entry name" value="D-INOSITOL 3-PHOSPHATE GLYCOSYLTRANSFERASE"/>
    <property type="match status" value="1"/>
</dbReference>
<dbReference type="GO" id="GO:0016757">
    <property type="term" value="F:glycosyltransferase activity"/>
    <property type="evidence" value="ECO:0007669"/>
    <property type="project" value="UniProtKB-KW"/>
</dbReference>
<keyword evidence="2 3" id="KW-0808">Transferase</keyword>